<dbReference type="PANTHER" id="PTHR42941">
    <property type="entry name" value="SLL1037 PROTEIN"/>
    <property type="match status" value="1"/>
</dbReference>
<evidence type="ECO:0000313" key="2">
    <source>
        <dbReference type="Proteomes" id="UP000282674"/>
    </source>
</evidence>
<gene>
    <name evidence="1" type="ORF">EBO15_22200</name>
</gene>
<dbReference type="Pfam" id="PF16868">
    <property type="entry name" value="NMT1_3"/>
    <property type="match status" value="1"/>
</dbReference>
<evidence type="ECO:0000313" key="1">
    <source>
        <dbReference type="EMBL" id="RMI41685.1"/>
    </source>
</evidence>
<sequence>MRPPRPHRAARRRARPVRRRTLLAGLLAGVPSVASGCRPDGTPLPPVVIATGGGGGVYRALGEAFAAALHDRWKVRATVLTTAASIENLHLLATGRADLAFTTVDAAAVTTTEVRGEGRIAALAGLYDDYLQIVVRADASIATVADLRGRRVSTGAAGSGTEIAAGRVLAAAGVRGPGAIVRSRLPASASGDALRAGRIDAFFFAGGLPTPAVADLARTVRVRLLPVGSLVAGLQRSFGEVYLARSIPAGTYGLGREVPAVAIPNVLVVRADMPSAEARELTALLFASKPRLAAVHAQARRLDRRAALATYPLPLHPGAARYFREAKPWAVSGS</sequence>
<dbReference type="Proteomes" id="UP000282674">
    <property type="component" value="Unassembled WGS sequence"/>
</dbReference>
<dbReference type="PANTHER" id="PTHR42941:SF1">
    <property type="entry name" value="SLL1037 PROTEIN"/>
    <property type="match status" value="1"/>
</dbReference>
<organism evidence="1 2">
    <name type="scientific">Actinomadura harenae</name>
    <dbReference type="NCBI Taxonomy" id="2483351"/>
    <lineage>
        <taxon>Bacteria</taxon>
        <taxon>Bacillati</taxon>
        <taxon>Actinomycetota</taxon>
        <taxon>Actinomycetes</taxon>
        <taxon>Streptosporangiales</taxon>
        <taxon>Thermomonosporaceae</taxon>
        <taxon>Actinomadura</taxon>
    </lineage>
</organism>
<dbReference type="SUPFAM" id="SSF53850">
    <property type="entry name" value="Periplasmic binding protein-like II"/>
    <property type="match status" value="1"/>
</dbReference>
<dbReference type="InterPro" id="IPR011852">
    <property type="entry name" value="TRAP_TAXI"/>
</dbReference>
<comment type="caution">
    <text evidence="1">The sequence shown here is derived from an EMBL/GenBank/DDBJ whole genome shotgun (WGS) entry which is preliminary data.</text>
</comment>
<reference evidence="1 2" key="1">
    <citation type="submission" date="2018-10" db="EMBL/GenBank/DDBJ databases">
        <title>Isolation from soil.</title>
        <authorList>
            <person name="Hu J."/>
        </authorList>
    </citation>
    <scope>NUCLEOTIDE SEQUENCE [LARGE SCALE GENOMIC DNA]</scope>
    <source>
        <strain evidence="1 2">NEAU-Ht49</strain>
    </source>
</reference>
<proteinExistence type="predicted"/>
<dbReference type="AlphaFoldDB" id="A0A3M2M001"/>
<dbReference type="NCBIfam" id="TIGR02122">
    <property type="entry name" value="TRAP_TAXI"/>
    <property type="match status" value="1"/>
</dbReference>
<accession>A0A3M2M001</accession>
<keyword evidence="2" id="KW-1185">Reference proteome</keyword>
<protein>
    <submittedName>
        <fullName evidence="1">TAXI family TRAP transporter solute-binding subunit</fullName>
    </submittedName>
</protein>
<name>A0A3M2M001_9ACTN</name>
<dbReference type="EMBL" id="RFFG01000040">
    <property type="protein sequence ID" value="RMI41685.1"/>
    <property type="molecule type" value="Genomic_DNA"/>
</dbReference>
<dbReference type="Gene3D" id="3.40.190.10">
    <property type="entry name" value="Periplasmic binding protein-like II"/>
    <property type="match status" value="2"/>
</dbReference>